<keyword evidence="1" id="KW-0732">Signal</keyword>
<dbReference type="Pfam" id="PF01663">
    <property type="entry name" value="Phosphodiest"/>
    <property type="match status" value="1"/>
</dbReference>
<gene>
    <name evidence="2" type="ORF">U0R10_07995</name>
</gene>
<dbReference type="PANTHER" id="PTHR10151:SF120">
    <property type="entry name" value="BIS(5'-ADENOSYL)-TRIPHOSPHATASE"/>
    <property type="match status" value="1"/>
</dbReference>
<organism evidence="2 3">
    <name type="scientific">Aquirufa avitistagni</name>
    <dbReference type="NCBI Taxonomy" id="3104728"/>
    <lineage>
        <taxon>Bacteria</taxon>
        <taxon>Pseudomonadati</taxon>
        <taxon>Bacteroidota</taxon>
        <taxon>Cytophagia</taxon>
        <taxon>Cytophagales</taxon>
        <taxon>Flectobacillaceae</taxon>
        <taxon>Aquirufa</taxon>
    </lineage>
</organism>
<evidence type="ECO:0000256" key="1">
    <source>
        <dbReference type="SAM" id="SignalP"/>
    </source>
</evidence>
<feature type="signal peptide" evidence="1">
    <location>
        <begin position="1"/>
        <end position="20"/>
    </location>
</feature>
<dbReference type="EMBL" id="JBBKXZ010000002">
    <property type="protein sequence ID" value="MFD3394558.1"/>
    <property type="molecule type" value="Genomic_DNA"/>
</dbReference>
<dbReference type="Gene3D" id="3.40.720.10">
    <property type="entry name" value="Alkaline Phosphatase, subunit A"/>
    <property type="match status" value="1"/>
</dbReference>
<dbReference type="InterPro" id="IPR002591">
    <property type="entry name" value="Phosphodiest/P_Trfase"/>
</dbReference>
<dbReference type="PANTHER" id="PTHR10151">
    <property type="entry name" value="ECTONUCLEOTIDE PYROPHOSPHATASE/PHOSPHODIESTERASE"/>
    <property type="match status" value="1"/>
</dbReference>
<protein>
    <submittedName>
        <fullName evidence="2">Ectonucleotide pyrophosphatase/phosphodiesterase</fullName>
    </submittedName>
</protein>
<name>A0ABW6DFC4_9BACT</name>
<proteinExistence type="predicted"/>
<feature type="chain" id="PRO_5047463408" evidence="1">
    <location>
        <begin position="21"/>
        <end position="434"/>
    </location>
</feature>
<dbReference type="Proteomes" id="UP001598138">
    <property type="component" value="Unassembled WGS sequence"/>
</dbReference>
<dbReference type="Gene3D" id="3.30.1360.180">
    <property type="match status" value="1"/>
</dbReference>
<dbReference type="SUPFAM" id="SSF53649">
    <property type="entry name" value="Alkaline phosphatase-like"/>
    <property type="match status" value="1"/>
</dbReference>
<dbReference type="RefSeq" id="WP_377983438.1">
    <property type="nucleotide sequence ID" value="NZ_JBBKXZ010000002.1"/>
</dbReference>
<reference evidence="2 3" key="1">
    <citation type="submission" date="2024-03" db="EMBL/GenBank/DDBJ databases">
        <title>Aquirufa genome sequencing.</title>
        <authorList>
            <person name="Pitt A."/>
            <person name="Hahn M.W."/>
        </authorList>
    </citation>
    <scope>NUCLEOTIDE SEQUENCE [LARGE SCALE GENOMIC DNA]</scope>
    <source>
        <strain evidence="2 3">OSTEICH-129V</strain>
    </source>
</reference>
<comment type="caution">
    <text evidence="2">The sequence shown here is derived from an EMBL/GenBank/DDBJ whole genome shotgun (WGS) entry which is preliminary data.</text>
</comment>
<dbReference type="InterPro" id="IPR017850">
    <property type="entry name" value="Alkaline_phosphatase_core_sf"/>
</dbReference>
<dbReference type="CDD" id="cd16018">
    <property type="entry name" value="Enpp"/>
    <property type="match status" value="1"/>
</dbReference>
<accession>A0ABW6DFC4</accession>
<sequence>MTKLLSWLASFLLLSLHTFAQDTTQHRVEGRVNAPDQLSKPYVILISADGFRSDFADKYDAEFLKSKRSLGVFAPSMIPSYPTLTFPNHYTLVTGLYPAHHGLVNNRYYDPTSRQEYSMGNKKMVSEGKWYGGTPLWVLAEKQGMLAASNFWVASEADIQGVRPSYYYVYNEVTPIEQRIQSVKDWLSLPETKRPHFITFYLPEVDHDAHAFGPEDPRVKKSVQFVDQAIRDLQAALDPLKLPINYVFVSDHGMLTVDNKNTMGLPAEIDTAAFRVPSGDALLQVHAKDPSRITSTYEALKKNQNFDTYLMSETPEHWHFRPTDDRYNRLGAILLVPKLPRVFNLSRYPTNQGKHGFDTRLPEMQASFQAWGPALKIGKRIPPFENVDIYPLVAQMLGLVYDPSSIDGRLDTWKKVLNLTFANPPRFGKGRGEK</sequence>
<evidence type="ECO:0000313" key="3">
    <source>
        <dbReference type="Proteomes" id="UP001598138"/>
    </source>
</evidence>
<keyword evidence="3" id="KW-1185">Reference proteome</keyword>
<evidence type="ECO:0000313" key="2">
    <source>
        <dbReference type="EMBL" id="MFD3394558.1"/>
    </source>
</evidence>